<dbReference type="KEGG" id="bcom:BAUCODRAFT_386912"/>
<reference evidence="1 2" key="1">
    <citation type="journal article" date="2012" name="PLoS Pathog.">
        <title>Diverse lifestyles and strategies of plant pathogenesis encoded in the genomes of eighteen Dothideomycetes fungi.</title>
        <authorList>
            <person name="Ohm R.A."/>
            <person name="Feau N."/>
            <person name="Henrissat B."/>
            <person name="Schoch C.L."/>
            <person name="Horwitz B.A."/>
            <person name="Barry K.W."/>
            <person name="Condon B.J."/>
            <person name="Copeland A.C."/>
            <person name="Dhillon B."/>
            <person name="Glaser F."/>
            <person name="Hesse C.N."/>
            <person name="Kosti I."/>
            <person name="LaButti K."/>
            <person name="Lindquist E.A."/>
            <person name="Lucas S."/>
            <person name="Salamov A.A."/>
            <person name="Bradshaw R.E."/>
            <person name="Ciuffetti L."/>
            <person name="Hamelin R.C."/>
            <person name="Kema G.H.J."/>
            <person name="Lawrence C."/>
            <person name="Scott J.A."/>
            <person name="Spatafora J.W."/>
            <person name="Turgeon B.G."/>
            <person name="de Wit P.J.G.M."/>
            <person name="Zhong S."/>
            <person name="Goodwin S.B."/>
            <person name="Grigoriev I.V."/>
        </authorList>
    </citation>
    <scope>NUCLEOTIDE SEQUENCE [LARGE SCALE GENOMIC DNA]</scope>
    <source>
        <strain evidence="1 2">UAMH 10762</strain>
    </source>
</reference>
<protein>
    <submittedName>
        <fullName evidence="1">Uncharacterized protein</fullName>
    </submittedName>
</protein>
<gene>
    <name evidence="1" type="ORF">BAUCODRAFT_386912</name>
</gene>
<accession>M2MQD0</accession>
<evidence type="ECO:0000313" key="1">
    <source>
        <dbReference type="EMBL" id="EMC98986.1"/>
    </source>
</evidence>
<dbReference type="RefSeq" id="XP_007674050.1">
    <property type="nucleotide sequence ID" value="XM_007675860.1"/>
</dbReference>
<keyword evidence="2" id="KW-1185">Reference proteome</keyword>
<dbReference type="HOGENOM" id="CLU_946602_0_0_1"/>
<dbReference type="GeneID" id="19113612"/>
<name>M2MQD0_BAUPA</name>
<evidence type="ECO:0000313" key="2">
    <source>
        <dbReference type="Proteomes" id="UP000011761"/>
    </source>
</evidence>
<dbReference type="EMBL" id="KB445552">
    <property type="protein sequence ID" value="EMC98986.1"/>
    <property type="molecule type" value="Genomic_DNA"/>
</dbReference>
<dbReference type="OrthoDB" id="62952at2759"/>
<proteinExistence type="predicted"/>
<dbReference type="AlphaFoldDB" id="M2MQD0"/>
<organism evidence="1 2">
    <name type="scientific">Baudoinia panamericana (strain UAMH 10762)</name>
    <name type="common">Angels' share fungus</name>
    <name type="synonym">Baudoinia compniacensis (strain UAMH 10762)</name>
    <dbReference type="NCBI Taxonomy" id="717646"/>
    <lineage>
        <taxon>Eukaryota</taxon>
        <taxon>Fungi</taxon>
        <taxon>Dikarya</taxon>
        <taxon>Ascomycota</taxon>
        <taxon>Pezizomycotina</taxon>
        <taxon>Dothideomycetes</taxon>
        <taxon>Dothideomycetidae</taxon>
        <taxon>Mycosphaerellales</taxon>
        <taxon>Teratosphaeriaceae</taxon>
        <taxon>Baudoinia</taxon>
    </lineage>
</organism>
<sequence>MVGKSAQRQPPTFLTIPQELRDQIYENVLDDVFIEHLTTGENYRSLPSYTLRAVCHQIAGEIGGSQYQQRSLSARKSLWNAKRQMGEGCFRGGGRLRLFDRLTYRFAVSLGRSTSANYTMALFEVVDKHSACLHEVTARLEGIPRGGTIPQMLTNFCATYKARRDDNFMDEQDERPAKRRRRLADELFAAQLGRWTLRLIPHKDEQCETLAERPRAVDDELDWEREIETILREILPCLKGTKNLAKEPPQYMDYLRPSVPDVVCVHVSAAIRHLADEQAKRERLARHNLRSRVQ</sequence>
<dbReference type="Proteomes" id="UP000011761">
    <property type="component" value="Unassembled WGS sequence"/>
</dbReference>